<dbReference type="Gene3D" id="3.40.50.620">
    <property type="entry name" value="HUPs"/>
    <property type="match status" value="1"/>
</dbReference>
<evidence type="ECO:0000259" key="2">
    <source>
        <dbReference type="Pfam" id="PF00582"/>
    </source>
</evidence>
<dbReference type="CDD" id="cd00293">
    <property type="entry name" value="USP-like"/>
    <property type="match status" value="1"/>
</dbReference>
<gene>
    <name evidence="3" type="ORF">GLW05_03455</name>
</gene>
<protein>
    <submittedName>
        <fullName evidence="3">Universal stress protein</fullName>
    </submittedName>
</protein>
<dbReference type="PRINTS" id="PR01438">
    <property type="entry name" value="UNVRSLSTRESS"/>
</dbReference>
<comment type="similarity">
    <text evidence="1">Belongs to the universal stress protein A family.</text>
</comment>
<dbReference type="Pfam" id="PF00582">
    <property type="entry name" value="Usp"/>
    <property type="match status" value="1"/>
</dbReference>
<dbReference type="PANTHER" id="PTHR46268">
    <property type="entry name" value="STRESS RESPONSE PROTEIN NHAX"/>
    <property type="match status" value="1"/>
</dbReference>
<dbReference type="OrthoDB" id="9777884at2"/>
<dbReference type="AlphaFoldDB" id="A0A6I4ZV89"/>
<name>A0A6I4ZV89_9BACI</name>
<dbReference type="InterPro" id="IPR006016">
    <property type="entry name" value="UspA"/>
</dbReference>
<organism evidence="3 4">
    <name type="scientific">Pontibacillus yanchengensis</name>
    <dbReference type="NCBI Taxonomy" id="462910"/>
    <lineage>
        <taxon>Bacteria</taxon>
        <taxon>Bacillati</taxon>
        <taxon>Bacillota</taxon>
        <taxon>Bacilli</taxon>
        <taxon>Bacillales</taxon>
        <taxon>Bacillaceae</taxon>
        <taxon>Pontibacillus</taxon>
    </lineage>
</organism>
<dbReference type="Proteomes" id="UP000468638">
    <property type="component" value="Unassembled WGS sequence"/>
</dbReference>
<evidence type="ECO:0000256" key="1">
    <source>
        <dbReference type="ARBA" id="ARBA00008791"/>
    </source>
</evidence>
<accession>A0A6I4ZV89</accession>
<comment type="caution">
    <text evidence="3">The sequence shown here is derived from an EMBL/GenBank/DDBJ whole genome shotgun (WGS) entry which is preliminary data.</text>
</comment>
<sequence length="140" mass="15551">MMQRILVAYDGSELSKQALQEARKKAEEFHADVHVITIINPTGPFTNKAVYKSIEEDLIKESELELKKVESGEFHDLSENITTEVLVGNAGAEICKYAEQHDIELIIIGSRGLGNVKELFLGSVSHNVVQHSHCPVLVIK</sequence>
<dbReference type="PANTHER" id="PTHR46268:SF6">
    <property type="entry name" value="UNIVERSAL STRESS PROTEIN UP12"/>
    <property type="match status" value="1"/>
</dbReference>
<evidence type="ECO:0000313" key="3">
    <source>
        <dbReference type="EMBL" id="MYL32646.1"/>
    </source>
</evidence>
<dbReference type="SUPFAM" id="SSF52402">
    <property type="entry name" value="Adenine nucleotide alpha hydrolases-like"/>
    <property type="match status" value="1"/>
</dbReference>
<feature type="domain" description="UspA" evidence="2">
    <location>
        <begin position="1"/>
        <end position="140"/>
    </location>
</feature>
<dbReference type="EMBL" id="WMEQ01000002">
    <property type="protein sequence ID" value="MYL32646.1"/>
    <property type="molecule type" value="Genomic_DNA"/>
</dbReference>
<dbReference type="InterPro" id="IPR006015">
    <property type="entry name" value="Universal_stress_UspA"/>
</dbReference>
<proteinExistence type="inferred from homology"/>
<evidence type="ECO:0000313" key="4">
    <source>
        <dbReference type="Proteomes" id="UP000468638"/>
    </source>
</evidence>
<reference evidence="3 4" key="1">
    <citation type="submission" date="2019-11" db="EMBL/GenBank/DDBJ databases">
        <title>Genome sequences of 17 halophilic strains isolated from different environments.</title>
        <authorList>
            <person name="Furrow R.E."/>
        </authorList>
    </citation>
    <scope>NUCLEOTIDE SEQUENCE [LARGE SCALE GENOMIC DNA]</scope>
    <source>
        <strain evidence="3 4">22514_16_FS</strain>
    </source>
</reference>
<dbReference type="InterPro" id="IPR014729">
    <property type="entry name" value="Rossmann-like_a/b/a_fold"/>
</dbReference>